<dbReference type="PROSITE" id="PS50250">
    <property type="entry name" value="PCI"/>
    <property type="match status" value="1"/>
</dbReference>
<dbReference type="Pfam" id="PF18098">
    <property type="entry name" value="RPN5_C"/>
    <property type="match status" value="1"/>
</dbReference>
<dbReference type="InterPro" id="IPR036388">
    <property type="entry name" value="WH-like_DNA-bd_sf"/>
</dbReference>
<comment type="similarity">
    <text evidence="1">Belongs to the proteasome subunit p55 family.</text>
</comment>
<reference evidence="5" key="1">
    <citation type="submission" date="2020-12" db="EMBL/GenBank/DDBJ databases">
        <authorList>
            <person name="Iha C."/>
        </authorList>
    </citation>
    <scope>NUCLEOTIDE SEQUENCE</scope>
</reference>
<dbReference type="PANTHER" id="PTHR10855">
    <property type="entry name" value="26S PROTEASOME NON-ATPASE REGULATORY SUBUNIT 12/COP9 SIGNALOSOME COMPLEX SUBUNIT 4"/>
    <property type="match status" value="1"/>
</dbReference>
<evidence type="ECO:0000259" key="4">
    <source>
        <dbReference type="PROSITE" id="PS50250"/>
    </source>
</evidence>
<dbReference type="Pfam" id="PF01399">
    <property type="entry name" value="PCI"/>
    <property type="match status" value="1"/>
</dbReference>
<dbReference type="InterPro" id="IPR000717">
    <property type="entry name" value="PCI_dom"/>
</dbReference>
<dbReference type="SMART" id="SM00088">
    <property type="entry name" value="PINT"/>
    <property type="match status" value="1"/>
</dbReference>
<dbReference type="InterPro" id="IPR036390">
    <property type="entry name" value="WH_DNA-bd_sf"/>
</dbReference>
<dbReference type="InterPro" id="IPR040134">
    <property type="entry name" value="PSMD12/CSN4"/>
</dbReference>
<dbReference type="InterPro" id="IPR040896">
    <property type="entry name" value="RPN5_C"/>
</dbReference>
<dbReference type="GO" id="GO:0005634">
    <property type="term" value="C:nucleus"/>
    <property type="evidence" value="ECO:0007669"/>
    <property type="project" value="UniProtKB-ARBA"/>
</dbReference>
<dbReference type="EMBL" id="CAJHUC010000644">
    <property type="protein sequence ID" value="CAD7697337.1"/>
    <property type="molecule type" value="Genomic_DNA"/>
</dbReference>
<dbReference type="Pfam" id="PF22241">
    <property type="entry name" value="PSMD12-CSN4_N"/>
    <property type="match status" value="2"/>
</dbReference>
<dbReference type="FunFam" id="1.10.10.10:FF:000070">
    <property type="entry name" value="26S proteasome non-ATPase regulatory subunit 12"/>
    <property type="match status" value="1"/>
</dbReference>
<comment type="caution">
    <text evidence="5">The sequence shown here is derived from an EMBL/GenBank/DDBJ whole genome shotgun (WGS) entry which is preliminary data.</text>
</comment>
<dbReference type="AlphaFoldDB" id="A0A8S1ITV4"/>
<dbReference type="OrthoDB" id="268763at2759"/>
<dbReference type="PANTHER" id="PTHR10855:SF1">
    <property type="entry name" value="26S PROTEASOME NON-ATPASE REGULATORY SUBUNIT 12"/>
    <property type="match status" value="1"/>
</dbReference>
<feature type="domain" description="PCI" evidence="4">
    <location>
        <begin position="240"/>
        <end position="424"/>
    </location>
</feature>
<dbReference type="Gene3D" id="1.10.10.10">
    <property type="entry name" value="Winged helix-like DNA-binding domain superfamily/Winged helix DNA-binding domain"/>
    <property type="match status" value="1"/>
</dbReference>
<sequence length="464" mass="52432">MDTDNLDAEIAALKALALEGRVQEALEGLLNLEKQKRLAEDVASTTACCSAVLDVCFQGRDWKLLNEQIVLLSKRRGQLKQAVQNFVRQAIGYLDKTPDKATKVELIKTLQAVTEGKIYVEIERARLTKKLAAIKEAEGKVDEAAEILQEVAVETFGAMAKSEKVAFILEQARLCLDKGDYVRAQILAKKISPKAFVDRRGTTGDIGIEGTTIEAPDEGIPSLEQLKLEYYLTMIRYHAHFNNYLEICRAFKAMYESEAVSNDVEKWKSLLKKICWFVVLAPSHSTEGASSSDQLTLLNSTHQDKNLIELPAHKQMLKQFMNKELMNWSVFENEYHEVMAEEPEIFGGELGMQRLKDLRLRVTEHNILVVAHYYTRITMTRLSELLDLPADETEKELSNMVVQKAVYAKIDRPAGVARFGSPQRPDHVLNRWSTSIARLLDLVEKSCQQIQKESMQYKVPIGSA</sequence>
<protein>
    <recommendedName>
        <fullName evidence="4">PCI domain-containing protein</fullName>
    </recommendedName>
</protein>
<evidence type="ECO:0000313" key="6">
    <source>
        <dbReference type="Proteomes" id="UP000708148"/>
    </source>
</evidence>
<evidence type="ECO:0000256" key="1">
    <source>
        <dbReference type="ARBA" id="ARBA00006397"/>
    </source>
</evidence>
<accession>A0A8S1ITV4</accession>
<evidence type="ECO:0000256" key="3">
    <source>
        <dbReference type="ARBA" id="ARBA00064920"/>
    </source>
</evidence>
<name>A0A8S1ITV4_9CHLO</name>
<dbReference type="Proteomes" id="UP000708148">
    <property type="component" value="Unassembled WGS sequence"/>
</dbReference>
<keyword evidence="2" id="KW-0647">Proteasome</keyword>
<organism evidence="5 6">
    <name type="scientific">Ostreobium quekettii</name>
    <dbReference type="NCBI Taxonomy" id="121088"/>
    <lineage>
        <taxon>Eukaryota</taxon>
        <taxon>Viridiplantae</taxon>
        <taxon>Chlorophyta</taxon>
        <taxon>core chlorophytes</taxon>
        <taxon>Ulvophyceae</taxon>
        <taxon>TCBD clade</taxon>
        <taxon>Bryopsidales</taxon>
        <taxon>Ostreobineae</taxon>
        <taxon>Ostreobiaceae</taxon>
        <taxon>Ostreobium</taxon>
    </lineage>
</organism>
<evidence type="ECO:0000256" key="2">
    <source>
        <dbReference type="ARBA" id="ARBA00022942"/>
    </source>
</evidence>
<dbReference type="GO" id="GO:0005737">
    <property type="term" value="C:cytoplasm"/>
    <property type="evidence" value="ECO:0007669"/>
    <property type="project" value="TreeGrafter"/>
</dbReference>
<evidence type="ECO:0000313" key="5">
    <source>
        <dbReference type="EMBL" id="CAD7697337.1"/>
    </source>
</evidence>
<comment type="subunit">
    <text evidence="3">Component of the 19S regulatory particle (RP/PA700) lid subcomplex of the 26S proteasome. The 26S proteasome is composed of a core protease (CP), known as the 20S proteasome, capped at one or both ends by the 19S regulatory particle (RP/PA700). The RP/PA700 complex is composed of at least 17 different subunits in two subcomplexes, the base and the lid, which form the portions proximal and distal to the 20S proteolytic core, respectively.</text>
</comment>
<dbReference type="GO" id="GO:0008541">
    <property type="term" value="C:proteasome regulatory particle, lid subcomplex"/>
    <property type="evidence" value="ECO:0007669"/>
    <property type="project" value="TreeGrafter"/>
</dbReference>
<dbReference type="SUPFAM" id="SSF46785">
    <property type="entry name" value="Winged helix' DNA-binding domain"/>
    <property type="match status" value="1"/>
</dbReference>
<keyword evidence="6" id="KW-1185">Reference proteome</keyword>
<dbReference type="InterPro" id="IPR054559">
    <property type="entry name" value="PSMD12-CSN4-like_N"/>
</dbReference>
<gene>
    <name evidence="5" type="ORF">OSTQU699_LOCUS2698</name>
</gene>
<proteinExistence type="inferred from homology"/>